<dbReference type="HAMAP" id="MF_02071">
    <property type="entry name" value="RlpA"/>
    <property type="match status" value="1"/>
</dbReference>
<feature type="chain" id="PRO_5026398323" description="Endolytic peptidoglycan transglycosylase RlpA" evidence="3">
    <location>
        <begin position="27"/>
        <end position="180"/>
    </location>
</feature>
<dbReference type="GO" id="GO:0071555">
    <property type="term" value="P:cell wall organization"/>
    <property type="evidence" value="ECO:0007669"/>
    <property type="project" value="UniProtKB-KW"/>
</dbReference>
<dbReference type="NCBIfam" id="TIGR00413">
    <property type="entry name" value="rlpA"/>
    <property type="match status" value="1"/>
</dbReference>
<comment type="caution">
    <text evidence="6">The sequence shown here is derived from an EMBL/GenBank/DDBJ whole genome shotgun (WGS) entry which is preliminary data.</text>
</comment>
<evidence type="ECO:0000256" key="4">
    <source>
        <dbReference type="RuleBase" id="RU003495"/>
    </source>
</evidence>
<evidence type="ECO:0000259" key="5">
    <source>
        <dbReference type="Pfam" id="PF03330"/>
    </source>
</evidence>
<sequence precursor="true">MDGNQTIRRSATLILAGLALAWPSTAAVSQDGATVSEPVVQQVAPDFADRFPTVPAPDVIADADPGAVDVTEIEPPVEIVEDEPVIATGVASYYGRRFHGRRTASGEAFDMTAMTAAHRSLPFGTQVRVINPRNGRSVIVRINDRGPFSGNRLIDLSRAAAEEIGIVRAGHGRVELALVD</sequence>
<reference evidence="6 7" key="1">
    <citation type="submission" date="2019-12" db="EMBL/GenBank/DDBJ databases">
        <title>Genomic-based taxomic classification of the family Erythrobacteraceae.</title>
        <authorList>
            <person name="Xu L."/>
        </authorList>
    </citation>
    <scope>NUCLEOTIDE SEQUENCE [LARGE SCALE GENOMIC DNA]</scope>
    <source>
        <strain evidence="6 7">LMG 29519</strain>
    </source>
</reference>
<dbReference type="EMBL" id="WTYR01000001">
    <property type="protein sequence ID" value="MXP09822.1"/>
    <property type="molecule type" value="Genomic_DNA"/>
</dbReference>
<keyword evidence="1 3" id="KW-0456">Lyase</keyword>
<evidence type="ECO:0000313" key="7">
    <source>
        <dbReference type="Proteomes" id="UP000429229"/>
    </source>
</evidence>
<dbReference type="GO" id="GO:0000270">
    <property type="term" value="P:peptidoglycan metabolic process"/>
    <property type="evidence" value="ECO:0007669"/>
    <property type="project" value="UniProtKB-UniRule"/>
</dbReference>
<dbReference type="PANTHER" id="PTHR34183">
    <property type="entry name" value="ENDOLYTIC PEPTIDOGLYCAN TRANSGLYCOSYLASE RLPA"/>
    <property type="match status" value="1"/>
</dbReference>
<dbReference type="InterPro" id="IPR009009">
    <property type="entry name" value="RlpA-like_DPBB"/>
</dbReference>
<dbReference type="CDD" id="cd22268">
    <property type="entry name" value="DPBB_RlpA-like"/>
    <property type="match status" value="1"/>
</dbReference>
<evidence type="ECO:0000256" key="3">
    <source>
        <dbReference type="HAMAP-Rule" id="MF_02071"/>
    </source>
</evidence>
<keyword evidence="7" id="KW-1185">Reference proteome</keyword>
<dbReference type="SUPFAM" id="SSF50685">
    <property type="entry name" value="Barwin-like endoglucanases"/>
    <property type="match status" value="1"/>
</dbReference>
<keyword evidence="3" id="KW-0732">Signal</keyword>
<dbReference type="Gene3D" id="2.40.40.10">
    <property type="entry name" value="RlpA-like domain"/>
    <property type="match status" value="1"/>
</dbReference>
<comment type="function">
    <text evidence="3">Lytic transglycosylase with a strong preference for naked glycan strands that lack stem peptides.</text>
</comment>
<evidence type="ECO:0000256" key="2">
    <source>
        <dbReference type="ARBA" id="ARBA00023316"/>
    </source>
</evidence>
<dbReference type="EC" id="4.2.2.-" evidence="3"/>
<protein>
    <recommendedName>
        <fullName evidence="3">Endolytic peptidoglycan transglycosylase RlpA</fullName>
        <ecNumber evidence="3">4.2.2.-</ecNumber>
    </recommendedName>
</protein>
<dbReference type="OrthoDB" id="9779128at2"/>
<dbReference type="RefSeq" id="WP_160616486.1">
    <property type="nucleotide sequence ID" value="NZ_WTYR01000001.1"/>
</dbReference>
<feature type="domain" description="RlpA-like protein double-psi beta-barrel" evidence="5">
    <location>
        <begin position="87"/>
        <end position="175"/>
    </location>
</feature>
<proteinExistence type="inferred from homology"/>
<feature type="signal peptide" evidence="3">
    <location>
        <begin position="1"/>
        <end position="26"/>
    </location>
</feature>
<accession>A0A6I4U5U3</accession>
<dbReference type="InterPro" id="IPR036908">
    <property type="entry name" value="RlpA-like_sf"/>
</dbReference>
<keyword evidence="2 3" id="KW-0961">Cell wall biogenesis/degradation</keyword>
<name>A0A6I4U5U3_9SPHN</name>
<dbReference type="GO" id="GO:0008932">
    <property type="term" value="F:lytic endotransglycosylase activity"/>
    <property type="evidence" value="ECO:0007669"/>
    <property type="project" value="UniProtKB-UniRule"/>
</dbReference>
<dbReference type="Proteomes" id="UP000429229">
    <property type="component" value="Unassembled WGS sequence"/>
</dbReference>
<evidence type="ECO:0000256" key="1">
    <source>
        <dbReference type="ARBA" id="ARBA00023239"/>
    </source>
</evidence>
<dbReference type="InterPro" id="IPR012997">
    <property type="entry name" value="RplA"/>
</dbReference>
<dbReference type="Pfam" id="PF03330">
    <property type="entry name" value="DPBB_1"/>
    <property type="match status" value="1"/>
</dbReference>
<organism evidence="6 7">
    <name type="scientific">Alteriqipengyuania halimionae</name>
    <dbReference type="NCBI Taxonomy" id="1926630"/>
    <lineage>
        <taxon>Bacteria</taxon>
        <taxon>Pseudomonadati</taxon>
        <taxon>Pseudomonadota</taxon>
        <taxon>Alphaproteobacteria</taxon>
        <taxon>Sphingomonadales</taxon>
        <taxon>Erythrobacteraceae</taxon>
        <taxon>Alteriqipengyuania</taxon>
    </lineage>
</organism>
<dbReference type="PANTHER" id="PTHR34183:SF8">
    <property type="entry name" value="ENDOLYTIC PEPTIDOGLYCAN TRANSGLYCOSYLASE RLPA-RELATED"/>
    <property type="match status" value="1"/>
</dbReference>
<gene>
    <name evidence="3" type="primary">rlpA</name>
    <name evidence="6" type="ORF">GRI68_06485</name>
</gene>
<comment type="similarity">
    <text evidence="3 4">Belongs to the RlpA family.</text>
</comment>
<evidence type="ECO:0000313" key="6">
    <source>
        <dbReference type="EMBL" id="MXP09822.1"/>
    </source>
</evidence>
<dbReference type="AlphaFoldDB" id="A0A6I4U5U3"/>
<dbReference type="InterPro" id="IPR034718">
    <property type="entry name" value="RlpA"/>
</dbReference>